<dbReference type="InterPro" id="IPR000182">
    <property type="entry name" value="GNAT_dom"/>
</dbReference>
<evidence type="ECO:0000256" key="1">
    <source>
        <dbReference type="ARBA" id="ARBA00022679"/>
    </source>
</evidence>
<keyword evidence="2" id="KW-0012">Acyltransferase</keyword>
<evidence type="ECO:0000313" key="5">
    <source>
        <dbReference type="EMBL" id="RSM79417.1"/>
    </source>
</evidence>
<evidence type="ECO:0000256" key="2">
    <source>
        <dbReference type="ARBA" id="ARBA00023315"/>
    </source>
</evidence>
<feature type="domain" description="N-acetyltransferase" evidence="4">
    <location>
        <begin position="1"/>
        <end position="116"/>
    </location>
</feature>
<organism evidence="5 6">
    <name type="scientific">Kibdelosporangium aridum</name>
    <dbReference type="NCBI Taxonomy" id="2030"/>
    <lineage>
        <taxon>Bacteria</taxon>
        <taxon>Bacillati</taxon>
        <taxon>Actinomycetota</taxon>
        <taxon>Actinomycetes</taxon>
        <taxon>Pseudonocardiales</taxon>
        <taxon>Pseudonocardiaceae</taxon>
        <taxon>Kibdelosporangium</taxon>
    </lineage>
</organism>
<keyword evidence="1" id="KW-0808">Transferase</keyword>
<dbReference type="OrthoDB" id="70840at2"/>
<dbReference type="Proteomes" id="UP000287547">
    <property type="component" value="Unassembled WGS sequence"/>
</dbReference>
<feature type="region of interest" description="Disordered" evidence="3">
    <location>
        <begin position="1"/>
        <end position="21"/>
    </location>
</feature>
<dbReference type="InterPro" id="IPR050832">
    <property type="entry name" value="Bact_Acetyltransf"/>
</dbReference>
<dbReference type="PANTHER" id="PTHR43877:SF2">
    <property type="entry name" value="AMINOALKYLPHOSPHONATE N-ACETYLTRANSFERASE-RELATED"/>
    <property type="match status" value="1"/>
</dbReference>
<dbReference type="Pfam" id="PF00583">
    <property type="entry name" value="Acetyltransf_1"/>
    <property type="match status" value="1"/>
</dbReference>
<dbReference type="GO" id="GO:0016747">
    <property type="term" value="F:acyltransferase activity, transferring groups other than amino-acyl groups"/>
    <property type="evidence" value="ECO:0007669"/>
    <property type="project" value="InterPro"/>
</dbReference>
<dbReference type="Gene3D" id="3.40.630.30">
    <property type="match status" value="1"/>
</dbReference>
<reference evidence="5 6" key="1">
    <citation type="submission" date="2018-05" db="EMBL/GenBank/DDBJ databases">
        <title>Evolution of GPA BGCs.</title>
        <authorList>
            <person name="Waglechner N."/>
            <person name="Wright G.D."/>
        </authorList>
    </citation>
    <scope>NUCLEOTIDE SEQUENCE [LARGE SCALE GENOMIC DNA]</scope>
    <source>
        <strain evidence="5 6">A82846</strain>
    </source>
</reference>
<sequence>MATTTRTSSRRRYHRTAGSCSSAVARRRSDVFSVQPKGNDFELKRMYVTPEARGTGVASLLLEAAATVVRDAGGRRILLETGTRQPEAIRLYEKSGYTRIPSYHDPLSVCFAKDLTGP</sequence>
<name>A0A428Z2B2_KIBAR</name>
<comment type="caution">
    <text evidence="5">The sequence shown here is derived from an EMBL/GenBank/DDBJ whole genome shotgun (WGS) entry which is preliminary data.</text>
</comment>
<dbReference type="CDD" id="cd04301">
    <property type="entry name" value="NAT_SF"/>
    <property type="match status" value="1"/>
</dbReference>
<accession>A0A428Z2B2</accession>
<dbReference type="InterPro" id="IPR016181">
    <property type="entry name" value="Acyl_CoA_acyltransferase"/>
</dbReference>
<protein>
    <recommendedName>
        <fullName evidence="4">N-acetyltransferase domain-containing protein</fullName>
    </recommendedName>
</protein>
<dbReference type="PROSITE" id="PS51186">
    <property type="entry name" value="GNAT"/>
    <property type="match status" value="1"/>
</dbReference>
<evidence type="ECO:0000313" key="6">
    <source>
        <dbReference type="Proteomes" id="UP000287547"/>
    </source>
</evidence>
<proteinExistence type="predicted"/>
<dbReference type="AlphaFoldDB" id="A0A428Z2B2"/>
<gene>
    <name evidence="5" type="ORF">DMH04_32230</name>
</gene>
<evidence type="ECO:0000256" key="3">
    <source>
        <dbReference type="SAM" id="MobiDB-lite"/>
    </source>
</evidence>
<dbReference type="PANTHER" id="PTHR43877">
    <property type="entry name" value="AMINOALKYLPHOSPHONATE N-ACETYLTRANSFERASE-RELATED-RELATED"/>
    <property type="match status" value="1"/>
</dbReference>
<evidence type="ECO:0000259" key="4">
    <source>
        <dbReference type="PROSITE" id="PS51186"/>
    </source>
</evidence>
<dbReference type="SUPFAM" id="SSF55729">
    <property type="entry name" value="Acyl-CoA N-acyltransferases (Nat)"/>
    <property type="match status" value="1"/>
</dbReference>
<dbReference type="EMBL" id="QHKI01000033">
    <property type="protein sequence ID" value="RSM79417.1"/>
    <property type="molecule type" value="Genomic_DNA"/>
</dbReference>